<dbReference type="PANTHER" id="PTHR32060">
    <property type="entry name" value="TAIL-SPECIFIC PROTEASE"/>
    <property type="match status" value="1"/>
</dbReference>
<dbReference type="GO" id="GO:0008236">
    <property type="term" value="F:serine-type peptidase activity"/>
    <property type="evidence" value="ECO:0007669"/>
    <property type="project" value="UniProtKB-KW"/>
</dbReference>
<dbReference type="SMART" id="SM00228">
    <property type="entry name" value="PDZ"/>
    <property type="match status" value="1"/>
</dbReference>
<protein>
    <recommendedName>
        <fullName evidence="5">PDZ domain-containing protein</fullName>
    </recommendedName>
</protein>
<organism evidence="6">
    <name type="scientific">marine sediment metagenome</name>
    <dbReference type="NCBI Taxonomy" id="412755"/>
    <lineage>
        <taxon>unclassified sequences</taxon>
        <taxon>metagenomes</taxon>
        <taxon>ecological metagenomes</taxon>
    </lineage>
</organism>
<dbReference type="GO" id="GO:0007165">
    <property type="term" value="P:signal transduction"/>
    <property type="evidence" value="ECO:0007669"/>
    <property type="project" value="TreeGrafter"/>
</dbReference>
<feature type="non-terminal residue" evidence="6">
    <location>
        <position position="354"/>
    </location>
</feature>
<dbReference type="GO" id="GO:0004175">
    <property type="term" value="F:endopeptidase activity"/>
    <property type="evidence" value="ECO:0007669"/>
    <property type="project" value="TreeGrafter"/>
</dbReference>
<dbReference type="InterPro" id="IPR036034">
    <property type="entry name" value="PDZ_sf"/>
</dbReference>
<dbReference type="SUPFAM" id="SSF50156">
    <property type="entry name" value="PDZ domain-like"/>
    <property type="match status" value="1"/>
</dbReference>
<feature type="non-terminal residue" evidence="6">
    <location>
        <position position="1"/>
    </location>
</feature>
<dbReference type="InterPro" id="IPR004447">
    <property type="entry name" value="Peptidase_S41A"/>
</dbReference>
<dbReference type="PANTHER" id="PTHR32060:SF30">
    <property type="entry name" value="CARBOXY-TERMINAL PROCESSING PROTEASE CTPA"/>
    <property type="match status" value="1"/>
</dbReference>
<dbReference type="AlphaFoldDB" id="X0RIX8"/>
<accession>X0RIX8</accession>
<dbReference type="Gene3D" id="2.30.42.10">
    <property type="match status" value="1"/>
</dbReference>
<sequence length="354" mass="39027">IGVQISKATGILKVVSLIPNTPAYSSGLDADDVILAVDGETTDNMTIYCAVSKITGPKGTKVTLTVKHDDSDEVEDITIRRDNIIVPTIRGWQRTREAKWRYMIEPANDIGYIRITNFTETTAPDMKKRLKGLEGGGLNGLIIDLRDNTGGYLSAAAAVADMFITEGLIVKSQPRWGISTWEAAHKKGTHPGYPLVVLINERSASASEIVAGALHDPKYKRATIVGQRSYGKGSVQTITQFPGDGSQFRYTMAYYHLPSDQRVKNRYVMQKKGRKDWGIAPDVQVNVKPRTEEYRKMIEVQAANEVLTKTDRNGVSKSVKRYSLAETIESDPQLAVGLLVLKSKMIQVRANSGL</sequence>
<gene>
    <name evidence="6" type="ORF">S01H1_17048</name>
</gene>
<comment type="caution">
    <text evidence="6">The sequence shown here is derived from an EMBL/GenBank/DDBJ whole genome shotgun (WGS) entry which is preliminary data.</text>
</comment>
<keyword evidence="4" id="KW-0720">Serine protease</keyword>
<dbReference type="PROSITE" id="PS50106">
    <property type="entry name" value="PDZ"/>
    <property type="match status" value="1"/>
</dbReference>
<dbReference type="InterPro" id="IPR005151">
    <property type="entry name" value="Tail-specific_protease"/>
</dbReference>
<evidence type="ECO:0000256" key="4">
    <source>
        <dbReference type="ARBA" id="ARBA00022825"/>
    </source>
</evidence>
<proteinExistence type="inferred from homology"/>
<dbReference type="InterPro" id="IPR001478">
    <property type="entry name" value="PDZ"/>
</dbReference>
<dbReference type="Pfam" id="PF13180">
    <property type="entry name" value="PDZ_2"/>
    <property type="match status" value="1"/>
</dbReference>
<dbReference type="CDD" id="cd07560">
    <property type="entry name" value="Peptidase_S41_CPP"/>
    <property type="match status" value="1"/>
</dbReference>
<dbReference type="InterPro" id="IPR029045">
    <property type="entry name" value="ClpP/crotonase-like_dom_sf"/>
</dbReference>
<evidence type="ECO:0000256" key="1">
    <source>
        <dbReference type="ARBA" id="ARBA00009179"/>
    </source>
</evidence>
<evidence type="ECO:0000256" key="2">
    <source>
        <dbReference type="ARBA" id="ARBA00022670"/>
    </source>
</evidence>
<dbReference type="EMBL" id="BARS01009007">
    <property type="protein sequence ID" value="GAF68799.1"/>
    <property type="molecule type" value="Genomic_DNA"/>
</dbReference>
<name>X0RIX8_9ZZZZ</name>
<dbReference type="GO" id="GO:0030288">
    <property type="term" value="C:outer membrane-bounded periplasmic space"/>
    <property type="evidence" value="ECO:0007669"/>
    <property type="project" value="TreeGrafter"/>
</dbReference>
<dbReference type="SMART" id="SM00245">
    <property type="entry name" value="TSPc"/>
    <property type="match status" value="1"/>
</dbReference>
<dbReference type="FunFam" id="2.30.42.10:FF:000063">
    <property type="entry name" value="Peptidase, S41 family"/>
    <property type="match status" value="1"/>
</dbReference>
<keyword evidence="3" id="KW-0378">Hydrolase</keyword>
<dbReference type="NCBIfam" id="TIGR00225">
    <property type="entry name" value="prc"/>
    <property type="match status" value="1"/>
</dbReference>
<dbReference type="GO" id="GO:0006508">
    <property type="term" value="P:proteolysis"/>
    <property type="evidence" value="ECO:0007669"/>
    <property type="project" value="UniProtKB-KW"/>
</dbReference>
<dbReference type="CDD" id="cd06782">
    <property type="entry name" value="cpPDZ_CPP-like"/>
    <property type="match status" value="1"/>
</dbReference>
<evidence type="ECO:0000259" key="5">
    <source>
        <dbReference type="PROSITE" id="PS50106"/>
    </source>
</evidence>
<feature type="domain" description="PDZ" evidence="5">
    <location>
        <begin position="1"/>
        <end position="54"/>
    </location>
</feature>
<keyword evidence="2" id="KW-0645">Protease</keyword>
<dbReference type="SUPFAM" id="SSF52096">
    <property type="entry name" value="ClpP/crotonase"/>
    <property type="match status" value="1"/>
</dbReference>
<reference evidence="6" key="1">
    <citation type="journal article" date="2014" name="Front. Microbiol.">
        <title>High frequency of phylogenetically diverse reductive dehalogenase-homologous genes in deep subseafloor sedimentary metagenomes.</title>
        <authorList>
            <person name="Kawai M."/>
            <person name="Futagami T."/>
            <person name="Toyoda A."/>
            <person name="Takaki Y."/>
            <person name="Nishi S."/>
            <person name="Hori S."/>
            <person name="Arai W."/>
            <person name="Tsubouchi T."/>
            <person name="Morono Y."/>
            <person name="Uchiyama I."/>
            <person name="Ito T."/>
            <person name="Fujiyama A."/>
            <person name="Inagaki F."/>
            <person name="Takami H."/>
        </authorList>
    </citation>
    <scope>NUCLEOTIDE SEQUENCE</scope>
    <source>
        <strain evidence="6">Expedition CK06-06</strain>
    </source>
</reference>
<evidence type="ECO:0000256" key="3">
    <source>
        <dbReference type="ARBA" id="ARBA00022801"/>
    </source>
</evidence>
<evidence type="ECO:0000313" key="6">
    <source>
        <dbReference type="EMBL" id="GAF68799.1"/>
    </source>
</evidence>
<dbReference type="Pfam" id="PF03572">
    <property type="entry name" value="Peptidase_S41"/>
    <property type="match status" value="1"/>
</dbReference>
<dbReference type="Gene3D" id="3.90.226.10">
    <property type="entry name" value="2-enoyl-CoA Hydratase, Chain A, domain 1"/>
    <property type="match status" value="1"/>
</dbReference>
<comment type="similarity">
    <text evidence="1">Belongs to the peptidase S41A family.</text>
</comment>